<dbReference type="OrthoDB" id="7338235at2"/>
<feature type="compositionally biased region" description="Polar residues" evidence="1">
    <location>
        <begin position="86"/>
        <end position="97"/>
    </location>
</feature>
<feature type="compositionally biased region" description="Polar residues" evidence="1">
    <location>
        <begin position="116"/>
        <end position="137"/>
    </location>
</feature>
<sequence>MSSQNSFPRPAGGRPAANPADQERLRQPSWVNPQAQSGYPQQPANAWPPQQSQAPQSQGGYSQQAGYSQPQAAPQQPDYGHWGALQTGQGRQQSPAQTDPYAPQFEPYVAPGSTPYGRQQASGYDQQGYDQQPNAQQWPGRGGTADPRGFDAGGYGGPGYAPAQPGQGSGYADAYHETELSSSDWAGQPSEFDHESYQQQARGTNLGFATAEGGELDPAYAEDDGEYEDEHAPRSRRPLMVMMALAGAVLVGGGMAYGYKKFSSSGPQGDPPIIKSEDFPSKTKPADAGGKTFPYSDTKIMGRLGDGTSSAPADGSLDQAAAAPTDTAQAAPAEDDSNDGGPRKVSTLVVGRDGSIQSPPPEAPAPSSQIAVPGTSLVDAFGQNGGGQRQGRDEQLPQAHASESVTGDDTPAPMKKAVTPVKINSASGSKPSATTGSIDSRDDAAAPAPSKKLKKVARAEPATTSDAYSESSGPPIPSSGGGSGYVAVLASVPHSASSRIDALKRYADMQQKYSTALAGKTPDIASANLGAKGNFDRLIVGPPGSRQEASNVCSQLKAQGYASCWVTTY</sequence>
<accession>N0BBQ0</accession>
<dbReference type="KEGG" id="hdt:HYPDE_29323"/>
<feature type="compositionally biased region" description="Polar residues" evidence="1">
    <location>
        <begin position="29"/>
        <end position="38"/>
    </location>
</feature>
<feature type="compositionally biased region" description="Polar residues" evidence="1">
    <location>
        <begin position="422"/>
        <end position="438"/>
    </location>
</feature>
<dbReference type="SUPFAM" id="SSF110997">
    <property type="entry name" value="Sporulation related repeat"/>
    <property type="match status" value="1"/>
</dbReference>
<gene>
    <name evidence="3" type="ORF">HYPDE_29323</name>
</gene>
<dbReference type="GO" id="GO:0042834">
    <property type="term" value="F:peptidoglycan binding"/>
    <property type="evidence" value="ECO:0007669"/>
    <property type="project" value="InterPro"/>
</dbReference>
<dbReference type="InterPro" id="IPR036680">
    <property type="entry name" value="SPOR-like_sf"/>
</dbReference>
<feature type="compositionally biased region" description="Basic and acidic residues" evidence="1">
    <location>
        <begin position="275"/>
        <end position="285"/>
    </location>
</feature>
<feature type="compositionally biased region" description="Acidic residues" evidence="1">
    <location>
        <begin position="220"/>
        <end position="229"/>
    </location>
</feature>
<dbReference type="AlphaFoldDB" id="N0BBQ0"/>
<dbReference type="EMBL" id="CP005587">
    <property type="protein sequence ID" value="AGK57540.1"/>
    <property type="molecule type" value="Genomic_DNA"/>
</dbReference>
<dbReference type="InterPro" id="IPR007730">
    <property type="entry name" value="SPOR-like_dom"/>
</dbReference>
<dbReference type="STRING" id="670307.HYPDE_29323"/>
<feature type="compositionally biased region" description="Low complexity" evidence="1">
    <location>
        <begin position="8"/>
        <end position="20"/>
    </location>
</feature>
<feature type="region of interest" description="Disordered" evidence="1">
    <location>
        <begin position="1"/>
        <end position="236"/>
    </location>
</feature>
<feature type="region of interest" description="Disordered" evidence="1">
    <location>
        <begin position="260"/>
        <end position="481"/>
    </location>
</feature>
<feature type="compositionally biased region" description="Low complexity" evidence="1">
    <location>
        <begin position="39"/>
        <end position="80"/>
    </location>
</feature>
<dbReference type="eggNOG" id="COG3266">
    <property type="taxonomic scope" value="Bacteria"/>
</dbReference>
<reference evidence="3 4" key="1">
    <citation type="journal article" date="2013" name="Genome Announc.">
        <title>Genome sequences for three denitrifying bacterial strains isolated from a uranium- and nitrate-contaminated subsurface environment.</title>
        <authorList>
            <person name="Venkatramanan R."/>
            <person name="Prakash O."/>
            <person name="Woyke T."/>
            <person name="Chain P."/>
            <person name="Goodwin L.A."/>
            <person name="Watson D."/>
            <person name="Brooks S."/>
            <person name="Kostka J.E."/>
            <person name="Green S.J."/>
        </authorList>
    </citation>
    <scope>NUCLEOTIDE SEQUENCE [LARGE SCALE GENOMIC DNA]</scope>
    <source>
        <strain evidence="3 4">1NES1</strain>
    </source>
</reference>
<dbReference type="HOGENOM" id="CLU_436634_0_0_5"/>
<protein>
    <submittedName>
        <fullName evidence="3">Sporulation domain-containing protein</fullName>
    </submittedName>
</protein>
<name>N0BBQ0_9HYPH</name>
<dbReference type="Proteomes" id="UP000005952">
    <property type="component" value="Chromosome"/>
</dbReference>
<evidence type="ECO:0000259" key="2">
    <source>
        <dbReference type="Pfam" id="PF05036"/>
    </source>
</evidence>
<dbReference type="RefSeq" id="WP_015597575.1">
    <property type="nucleotide sequence ID" value="NC_021172.1"/>
</dbReference>
<feature type="compositionally biased region" description="Low complexity" evidence="1">
    <location>
        <begin position="318"/>
        <end position="332"/>
    </location>
</feature>
<proteinExistence type="predicted"/>
<organism evidence="3 4">
    <name type="scientific">Hyphomicrobium denitrificans 1NES1</name>
    <dbReference type="NCBI Taxonomy" id="670307"/>
    <lineage>
        <taxon>Bacteria</taxon>
        <taxon>Pseudomonadati</taxon>
        <taxon>Pseudomonadota</taxon>
        <taxon>Alphaproteobacteria</taxon>
        <taxon>Hyphomicrobiales</taxon>
        <taxon>Hyphomicrobiaceae</taxon>
        <taxon>Hyphomicrobium</taxon>
    </lineage>
</organism>
<dbReference type="Pfam" id="PF05036">
    <property type="entry name" value="SPOR"/>
    <property type="match status" value="1"/>
</dbReference>
<evidence type="ECO:0000256" key="1">
    <source>
        <dbReference type="SAM" id="MobiDB-lite"/>
    </source>
</evidence>
<evidence type="ECO:0000313" key="3">
    <source>
        <dbReference type="EMBL" id="AGK57540.1"/>
    </source>
</evidence>
<evidence type="ECO:0000313" key="4">
    <source>
        <dbReference type="Proteomes" id="UP000005952"/>
    </source>
</evidence>
<keyword evidence="4" id="KW-1185">Reference proteome</keyword>
<feature type="domain" description="SPOR" evidence="2">
    <location>
        <begin position="497"/>
        <end position="567"/>
    </location>
</feature>